<dbReference type="EMBL" id="AEAG01003170">
    <property type="protein sequence ID" value="EGH26997.1"/>
    <property type="molecule type" value="Genomic_DNA"/>
</dbReference>
<proteinExistence type="predicted"/>
<dbReference type="Proteomes" id="UP000003465">
    <property type="component" value="Unassembled WGS sequence"/>
</dbReference>
<feature type="non-terminal residue" evidence="1">
    <location>
        <position position="34"/>
    </location>
</feature>
<protein>
    <submittedName>
        <fullName evidence="1">Uncharacterized protein</fullName>
    </submittedName>
</protein>
<reference evidence="1 2" key="1">
    <citation type="journal article" date="2011" name="PLoS Pathog.">
        <title>Dynamic evolution of pathogenicity revealed by sequencing and comparative genomics of 19 Pseudomonas syringae isolates.</title>
        <authorList>
            <person name="Baltrus D.A."/>
            <person name="Nishimura M.T."/>
            <person name="Romanchuk A."/>
            <person name="Chang J.H."/>
            <person name="Mukhtar M.S."/>
            <person name="Cherkis K."/>
            <person name="Roach J."/>
            <person name="Grant S.R."/>
            <person name="Jones C.D."/>
            <person name="Dangl J.L."/>
        </authorList>
    </citation>
    <scope>NUCLEOTIDE SEQUENCE [LARGE SCALE GENOMIC DNA]</scope>
    <source>
        <strain evidence="1 2">301020</strain>
    </source>
</reference>
<name>A0A656GMZ9_PSEA0</name>
<gene>
    <name evidence="1" type="ORF">PSYMO_38138</name>
</gene>
<feature type="non-terminal residue" evidence="1">
    <location>
        <position position="1"/>
    </location>
</feature>
<dbReference type="AlphaFoldDB" id="A0A656GMZ9"/>
<accession>A0A656GMZ9</accession>
<sequence length="34" mass="3967">ESLRQALNRGLFLGLEDYESHFALYLGPDMQRQV</sequence>
<evidence type="ECO:0000313" key="1">
    <source>
        <dbReference type="EMBL" id="EGH26997.1"/>
    </source>
</evidence>
<comment type="caution">
    <text evidence="1">The sequence shown here is derived from an EMBL/GenBank/DDBJ whole genome shotgun (WGS) entry which is preliminary data.</text>
</comment>
<organism evidence="1 2">
    <name type="scientific">Pseudomonas amygdali pv. mori str. 301020</name>
    <dbReference type="NCBI Taxonomy" id="629261"/>
    <lineage>
        <taxon>Bacteria</taxon>
        <taxon>Pseudomonadati</taxon>
        <taxon>Pseudomonadota</taxon>
        <taxon>Gammaproteobacteria</taxon>
        <taxon>Pseudomonadales</taxon>
        <taxon>Pseudomonadaceae</taxon>
        <taxon>Pseudomonas</taxon>
        <taxon>Pseudomonas amygdali</taxon>
    </lineage>
</organism>
<evidence type="ECO:0000313" key="2">
    <source>
        <dbReference type="Proteomes" id="UP000003465"/>
    </source>
</evidence>